<organism evidence="2 3">
    <name type="scientific">Nocardioides acrostichi</name>
    <dbReference type="NCBI Taxonomy" id="2784339"/>
    <lineage>
        <taxon>Bacteria</taxon>
        <taxon>Bacillati</taxon>
        <taxon>Actinomycetota</taxon>
        <taxon>Actinomycetes</taxon>
        <taxon>Propionibacteriales</taxon>
        <taxon>Nocardioidaceae</taxon>
        <taxon>Nocardioides</taxon>
    </lineage>
</organism>
<evidence type="ECO:0000313" key="3">
    <source>
        <dbReference type="Proteomes" id="UP000656804"/>
    </source>
</evidence>
<comment type="caution">
    <text evidence="2">The sequence shown here is derived from an EMBL/GenBank/DDBJ whole genome shotgun (WGS) entry which is preliminary data.</text>
</comment>
<dbReference type="SMART" id="SM00833">
    <property type="entry name" value="CobW_C"/>
    <property type="match status" value="1"/>
</dbReference>
<evidence type="ECO:0000259" key="1">
    <source>
        <dbReference type="SMART" id="SM00833"/>
    </source>
</evidence>
<dbReference type="PANTHER" id="PTHR43603">
    <property type="entry name" value="COBW DOMAIN-CONTAINING PROTEIN DDB_G0274527"/>
    <property type="match status" value="1"/>
</dbReference>
<dbReference type="InterPro" id="IPR027417">
    <property type="entry name" value="P-loop_NTPase"/>
</dbReference>
<dbReference type="Gene3D" id="3.40.50.300">
    <property type="entry name" value="P-loop containing nucleotide triphosphate hydrolases"/>
    <property type="match status" value="1"/>
</dbReference>
<dbReference type="Pfam" id="PF07683">
    <property type="entry name" value="CobW_C"/>
    <property type="match status" value="1"/>
</dbReference>
<dbReference type="InterPro" id="IPR003495">
    <property type="entry name" value="CobW/HypB/UreG_nucleotide-bd"/>
</dbReference>
<dbReference type="EMBL" id="JADIVZ010000003">
    <property type="protein sequence ID" value="MBF4161979.1"/>
    <property type="molecule type" value="Genomic_DNA"/>
</dbReference>
<dbReference type="InterPro" id="IPR051927">
    <property type="entry name" value="Zn_Chap_cDPG_Synth"/>
</dbReference>
<dbReference type="RefSeq" id="WP_194503218.1">
    <property type="nucleotide sequence ID" value="NZ_JADIVZ010000003.1"/>
</dbReference>
<protein>
    <submittedName>
        <fullName evidence="2">GTP-binding protein</fullName>
    </submittedName>
</protein>
<name>A0A930YD07_9ACTN</name>
<gene>
    <name evidence="2" type="ORF">ISG29_09775</name>
</gene>
<dbReference type="PANTHER" id="PTHR43603:SF1">
    <property type="entry name" value="ZINC-REGULATED GTPASE METALLOPROTEIN ACTIVATOR 1"/>
    <property type="match status" value="1"/>
</dbReference>
<sequence length="366" mass="39271">MIAQPRRAPRTPVVVISGIDAAAMLSTSMSVQLGSPGCVAVQHVIDPDRQVLTRVVGDLTGVIERREIELAHACVSCAIREDIVPTLERLAASGRWDGIVACLPVAAEATQVCRVLGRSARQAPHVAIAAVVAALDGTTVLDDLLGDHLLVERGLATSRDDRRGVAEVAGAMVEYADLVCLTTEPAQVERELLATLARPAVSSVSDPSLVDAAGLMAGVHRHQDAEAWVAEVRRGMLPEPPGTEVWRLDLVSDRPVHPLRLHEEIEILGGGPRRTRGCFWVPTRPDTVCALDGAGGQASVGSTRAWGRERPLTRITVVGLDDTRAEIAAAFDRCLLTDKEIATRGRTWRESWDGLEPWLGPIEEVA</sequence>
<proteinExistence type="predicted"/>
<dbReference type="Pfam" id="PF02492">
    <property type="entry name" value="cobW"/>
    <property type="match status" value="1"/>
</dbReference>
<reference evidence="2" key="1">
    <citation type="submission" date="2020-11" db="EMBL/GenBank/DDBJ databases">
        <title>Nocardioides sp. CBS4Y-1, whole genome shotgun sequence.</title>
        <authorList>
            <person name="Tuo L."/>
        </authorList>
    </citation>
    <scope>NUCLEOTIDE SEQUENCE</scope>
    <source>
        <strain evidence="2">CBS4Y-1</strain>
    </source>
</reference>
<keyword evidence="3" id="KW-1185">Reference proteome</keyword>
<dbReference type="InterPro" id="IPR011629">
    <property type="entry name" value="CobW-like_C"/>
</dbReference>
<dbReference type="SUPFAM" id="SSF90002">
    <property type="entry name" value="Hypothetical protein YjiA, C-terminal domain"/>
    <property type="match status" value="1"/>
</dbReference>
<dbReference type="AlphaFoldDB" id="A0A930YD07"/>
<evidence type="ECO:0000313" key="2">
    <source>
        <dbReference type="EMBL" id="MBF4161979.1"/>
    </source>
</evidence>
<dbReference type="Proteomes" id="UP000656804">
    <property type="component" value="Unassembled WGS sequence"/>
</dbReference>
<feature type="domain" description="CobW C-terminal" evidence="1">
    <location>
        <begin position="245"/>
        <end position="335"/>
    </location>
</feature>
<accession>A0A930YD07</accession>